<comment type="caution">
    <text evidence="2">The sequence shown here is derived from an EMBL/GenBank/DDBJ whole genome shotgun (WGS) entry which is preliminary data.</text>
</comment>
<proteinExistence type="predicted"/>
<feature type="compositionally biased region" description="Basic residues" evidence="1">
    <location>
        <begin position="178"/>
        <end position="187"/>
    </location>
</feature>
<evidence type="ECO:0000313" key="3">
    <source>
        <dbReference type="Proteomes" id="UP001162156"/>
    </source>
</evidence>
<sequence>MFREDSNIANIKTLTKELGIDLETRDFNNIYPIGKIEANKPNPIKIELTSYLKKLEILRNTYKLKGRNIFITQDLSKDDQINHKALRQHLNRAKQNNIKATIKQNKLIVNNKAYTLDQLTQNSDLILGDHEAEEFIESKEENLRKYNRRKETVPETSKTNDISKKETTAKKHEEKQTKKITRSNRPN</sequence>
<name>A0AAV8WV53_9CUCU</name>
<evidence type="ECO:0000313" key="2">
    <source>
        <dbReference type="EMBL" id="KAJ8930228.1"/>
    </source>
</evidence>
<keyword evidence="3" id="KW-1185">Reference proteome</keyword>
<feature type="compositionally biased region" description="Basic and acidic residues" evidence="1">
    <location>
        <begin position="141"/>
        <end position="153"/>
    </location>
</feature>
<accession>A0AAV8WV53</accession>
<dbReference type="AlphaFoldDB" id="A0AAV8WV53"/>
<feature type="region of interest" description="Disordered" evidence="1">
    <location>
        <begin position="141"/>
        <end position="187"/>
    </location>
</feature>
<feature type="compositionally biased region" description="Basic and acidic residues" evidence="1">
    <location>
        <begin position="161"/>
        <end position="177"/>
    </location>
</feature>
<dbReference type="Proteomes" id="UP001162156">
    <property type="component" value="Unassembled WGS sequence"/>
</dbReference>
<reference evidence="2" key="1">
    <citation type="journal article" date="2023" name="Insect Mol. Biol.">
        <title>Genome sequencing provides insights into the evolution of gene families encoding plant cell wall-degrading enzymes in longhorned beetles.</title>
        <authorList>
            <person name="Shin N.R."/>
            <person name="Okamura Y."/>
            <person name="Kirsch R."/>
            <person name="Pauchet Y."/>
        </authorList>
    </citation>
    <scope>NUCLEOTIDE SEQUENCE</scope>
    <source>
        <strain evidence="2">RBIC_L_NR</strain>
    </source>
</reference>
<dbReference type="EMBL" id="JANEYF010004718">
    <property type="protein sequence ID" value="KAJ8930228.1"/>
    <property type="molecule type" value="Genomic_DNA"/>
</dbReference>
<evidence type="ECO:0000256" key="1">
    <source>
        <dbReference type="SAM" id="MobiDB-lite"/>
    </source>
</evidence>
<gene>
    <name evidence="2" type="ORF">NQ314_016983</name>
</gene>
<organism evidence="2 3">
    <name type="scientific">Rhamnusium bicolor</name>
    <dbReference type="NCBI Taxonomy" id="1586634"/>
    <lineage>
        <taxon>Eukaryota</taxon>
        <taxon>Metazoa</taxon>
        <taxon>Ecdysozoa</taxon>
        <taxon>Arthropoda</taxon>
        <taxon>Hexapoda</taxon>
        <taxon>Insecta</taxon>
        <taxon>Pterygota</taxon>
        <taxon>Neoptera</taxon>
        <taxon>Endopterygota</taxon>
        <taxon>Coleoptera</taxon>
        <taxon>Polyphaga</taxon>
        <taxon>Cucujiformia</taxon>
        <taxon>Chrysomeloidea</taxon>
        <taxon>Cerambycidae</taxon>
        <taxon>Lepturinae</taxon>
        <taxon>Rhagiini</taxon>
        <taxon>Rhamnusium</taxon>
    </lineage>
</organism>
<protein>
    <submittedName>
        <fullName evidence="2">Uncharacterized protein</fullName>
    </submittedName>
</protein>